<evidence type="ECO:0000256" key="6">
    <source>
        <dbReference type="SAM" id="Phobius"/>
    </source>
</evidence>
<comment type="caution">
    <text evidence="7">The sequence shown here is derived from an EMBL/GenBank/DDBJ whole genome shotgun (WGS) entry which is preliminary data.</text>
</comment>
<evidence type="ECO:0000313" key="8">
    <source>
        <dbReference type="Proteomes" id="UP000642920"/>
    </source>
</evidence>
<evidence type="ECO:0000256" key="4">
    <source>
        <dbReference type="ARBA" id="ARBA00022989"/>
    </source>
</evidence>
<keyword evidence="4 6" id="KW-1133">Transmembrane helix</keyword>
<keyword evidence="8" id="KW-1185">Reference proteome</keyword>
<gene>
    <name evidence="7" type="ORF">JKP34_08355</name>
</gene>
<evidence type="ECO:0000256" key="2">
    <source>
        <dbReference type="ARBA" id="ARBA00007375"/>
    </source>
</evidence>
<dbReference type="GO" id="GO:0016020">
    <property type="term" value="C:membrane"/>
    <property type="evidence" value="ECO:0007669"/>
    <property type="project" value="UniProtKB-SubCell"/>
</dbReference>
<protein>
    <submittedName>
        <fullName evidence="7">Lysoplasmalogenase</fullName>
    </submittedName>
</protein>
<dbReference type="InterPro" id="IPR012506">
    <property type="entry name" value="TMEM86B-like"/>
</dbReference>
<dbReference type="AlphaFoldDB" id="A0A937AEK1"/>
<keyword evidence="5 6" id="KW-0472">Membrane</keyword>
<name>A0A937AEK1_9BACT</name>
<accession>A0A937AEK1</accession>
<evidence type="ECO:0000256" key="1">
    <source>
        <dbReference type="ARBA" id="ARBA00004141"/>
    </source>
</evidence>
<feature type="transmembrane region" description="Helical" evidence="6">
    <location>
        <begin position="197"/>
        <end position="218"/>
    </location>
</feature>
<dbReference type="PANTHER" id="PTHR31885">
    <property type="entry name" value="GH04784P"/>
    <property type="match status" value="1"/>
</dbReference>
<sequence>MNIKKNLYWLAAIGEIVAIYFEINWLHQISKPLLMITLLIFFWSESDHRKDEKWVRHVTLALAFSWIGDIMLMFTHLNFLLFFAGLAAFLVAHIVYIIAYIRATYKNSLNIKFSVMPILFLGYFILLAYLIIPYVDTIIQVPITVYAVILFLMISAAYFRKGNTNPLSFQWVFVGAILFIVSDSLLAINRFSQTIPFANIAVMVTYIAAQWLIVKGLLKHDPK</sequence>
<feature type="transmembrane region" description="Helical" evidence="6">
    <location>
        <begin position="80"/>
        <end position="101"/>
    </location>
</feature>
<evidence type="ECO:0000256" key="3">
    <source>
        <dbReference type="ARBA" id="ARBA00022692"/>
    </source>
</evidence>
<evidence type="ECO:0000256" key="5">
    <source>
        <dbReference type="ARBA" id="ARBA00023136"/>
    </source>
</evidence>
<feature type="transmembrane region" description="Helical" evidence="6">
    <location>
        <begin position="113"/>
        <end position="132"/>
    </location>
</feature>
<keyword evidence="3 6" id="KW-0812">Transmembrane</keyword>
<feature type="transmembrane region" description="Helical" evidence="6">
    <location>
        <begin position="171"/>
        <end position="191"/>
    </location>
</feature>
<dbReference type="Proteomes" id="UP000642920">
    <property type="component" value="Unassembled WGS sequence"/>
</dbReference>
<proteinExistence type="inferred from homology"/>
<comment type="subcellular location">
    <subcellularLocation>
        <location evidence="1">Membrane</location>
        <topology evidence="1">Multi-pass membrane protein</topology>
    </subcellularLocation>
</comment>
<dbReference type="EMBL" id="JAERQG010000002">
    <property type="protein sequence ID" value="MBL0765256.1"/>
    <property type="molecule type" value="Genomic_DNA"/>
</dbReference>
<feature type="transmembrane region" description="Helical" evidence="6">
    <location>
        <begin position="138"/>
        <end position="159"/>
    </location>
</feature>
<feature type="transmembrane region" description="Helical" evidence="6">
    <location>
        <begin position="7"/>
        <end position="23"/>
    </location>
</feature>
<evidence type="ECO:0000313" key="7">
    <source>
        <dbReference type="EMBL" id="MBL0765256.1"/>
    </source>
</evidence>
<dbReference type="Pfam" id="PF07947">
    <property type="entry name" value="YhhN"/>
    <property type="match status" value="1"/>
</dbReference>
<reference evidence="7" key="1">
    <citation type="submission" date="2021-01" db="EMBL/GenBank/DDBJ databases">
        <title>Marivirga sp. nov., isolated from intertidal surface sediments.</title>
        <authorList>
            <person name="Zhang M."/>
        </authorList>
    </citation>
    <scope>NUCLEOTIDE SEQUENCE</scope>
    <source>
        <strain evidence="7">SM1354</strain>
    </source>
</reference>
<dbReference type="GO" id="GO:0016787">
    <property type="term" value="F:hydrolase activity"/>
    <property type="evidence" value="ECO:0007669"/>
    <property type="project" value="TreeGrafter"/>
</dbReference>
<organism evidence="7 8">
    <name type="scientific">Marivirga atlantica</name>
    <dbReference type="NCBI Taxonomy" id="1548457"/>
    <lineage>
        <taxon>Bacteria</taxon>
        <taxon>Pseudomonadati</taxon>
        <taxon>Bacteroidota</taxon>
        <taxon>Cytophagia</taxon>
        <taxon>Cytophagales</taxon>
        <taxon>Marivirgaceae</taxon>
        <taxon>Marivirga</taxon>
    </lineage>
</organism>
<dbReference type="RefSeq" id="WP_201919702.1">
    <property type="nucleotide sequence ID" value="NZ_JAERQG010000002.1"/>
</dbReference>
<comment type="similarity">
    <text evidence="2">Belongs to the TMEM86 family.</text>
</comment>
<dbReference type="PANTHER" id="PTHR31885:SF6">
    <property type="entry name" value="GH04784P"/>
    <property type="match status" value="1"/>
</dbReference>